<dbReference type="InterPro" id="IPR009053">
    <property type="entry name" value="Prefoldin"/>
</dbReference>
<feature type="coiled-coil region" evidence="3">
    <location>
        <begin position="81"/>
        <end position="108"/>
    </location>
</feature>
<dbReference type="STRING" id="448386.A0A2V3J3V0"/>
<proteinExistence type="inferred from homology"/>
<sequence length="121" mass="14095">MARELSAEQQKQLMTQYQQLREQIDHNYSRISQLTTDRNEHDLVLSQLRRLESHRRCWHQIGAVLAEKSVADVLPALTHTRDKMAQSIQQLTDNVEQLERSADQLQKKYSIRQVGPSASRS</sequence>
<reference evidence="4 5" key="1">
    <citation type="journal article" date="2018" name="Mol. Biol. Evol.">
        <title>Analysis of the draft genome of the red seaweed Gracilariopsis chorda provides insights into genome size evolution in Rhodophyta.</title>
        <authorList>
            <person name="Lee J."/>
            <person name="Yang E.C."/>
            <person name="Graf L."/>
            <person name="Yang J.H."/>
            <person name="Qiu H."/>
            <person name="Zel Zion U."/>
            <person name="Chan C.X."/>
            <person name="Stephens T.G."/>
            <person name="Weber A.P.M."/>
            <person name="Boo G.H."/>
            <person name="Boo S.M."/>
            <person name="Kim K.M."/>
            <person name="Shin Y."/>
            <person name="Jung M."/>
            <person name="Lee S.J."/>
            <person name="Yim H.S."/>
            <person name="Lee J.H."/>
            <person name="Bhattacharya D."/>
            <person name="Yoon H.S."/>
        </authorList>
    </citation>
    <scope>NUCLEOTIDE SEQUENCE [LARGE SCALE GENOMIC DNA]</scope>
    <source>
        <strain evidence="4 5">SKKU-2015</strain>
        <tissue evidence="4">Whole body</tissue>
    </source>
</reference>
<dbReference type="GO" id="GO:0051082">
    <property type="term" value="F:unfolded protein binding"/>
    <property type="evidence" value="ECO:0007669"/>
    <property type="project" value="InterPro"/>
</dbReference>
<accession>A0A2V3J3V0</accession>
<dbReference type="AlphaFoldDB" id="A0A2V3J3V0"/>
<keyword evidence="2" id="KW-0143">Chaperone</keyword>
<dbReference type="SUPFAM" id="SSF46579">
    <property type="entry name" value="Prefoldin"/>
    <property type="match status" value="1"/>
</dbReference>
<dbReference type="Gene3D" id="1.10.287.370">
    <property type="match status" value="1"/>
</dbReference>
<dbReference type="InterPro" id="IPR002777">
    <property type="entry name" value="PFD_beta-like"/>
</dbReference>
<keyword evidence="5" id="KW-1185">Reference proteome</keyword>
<dbReference type="CDD" id="cd23163">
    <property type="entry name" value="Prefoldin_2"/>
    <property type="match status" value="1"/>
</dbReference>
<evidence type="ECO:0000313" key="4">
    <source>
        <dbReference type="EMBL" id="PXF49136.1"/>
    </source>
</evidence>
<keyword evidence="3" id="KW-0175">Coiled coil</keyword>
<dbReference type="EMBL" id="NBIV01000008">
    <property type="protein sequence ID" value="PXF49136.1"/>
    <property type="molecule type" value="Genomic_DNA"/>
</dbReference>
<dbReference type="PANTHER" id="PTHR13303">
    <property type="entry name" value="PREFOLDIN SUBUNIT 2"/>
    <property type="match status" value="1"/>
</dbReference>
<protein>
    <submittedName>
        <fullName evidence="4">Putative prefoldin subunit 2</fullName>
    </submittedName>
</protein>
<organism evidence="4 5">
    <name type="scientific">Gracilariopsis chorda</name>
    <dbReference type="NCBI Taxonomy" id="448386"/>
    <lineage>
        <taxon>Eukaryota</taxon>
        <taxon>Rhodophyta</taxon>
        <taxon>Florideophyceae</taxon>
        <taxon>Rhodymeniophycidae</taxon>
        <taxon>Gracilariales</taxon>
        <taxon>Gracilariaceae</taxon>
        <taxon>Gracilariopsis</taxon>
    </lineage>
</organism>
<dbReference type="Proteomes" id="UP000247409">
    <property type="component" value="Unassembled WGS sequence"/>
</dbReference>
<evidence type="ECO:0000313" key="5">
    <source>
        <dbReference type="Proteomes" id="UP000247409"/>
    </source>
</evidence>
<gene>
    <name evidence="4" type="ORF">BWQ96_01085</name>
</gene>
<comment type="caution">
    <text evidence="4">The sequence shown here is derived from an EMBL/GenBank/DDBJ whole genome shotgun (WGS) entry which is preliminary data.</text>
</comment>
<evidence type="ECO:0000256" key="3">
    <source>
        <dbReference type="SAM" id="Coils"/>
    </source>
</evidence>
<dbReference type="InterPro" id="IPR027235">
    <property type="entry name" value="PFD2"/>
</dbReference>
<dbReference type="GO" id="GO:0016272">
    <property type="term" value="C:prefoldin complex"/>
    <property type="evidence" value="ECO:0007669"/>
    <property type="project" value="InterPro"/>
</dbReference>
<evidence type="ECO:0000256" key="2">
    <source>
        <dbReference type="ARBA" id="ARBA00023186"/>
    </source>
</evidence>
<name>A0A2V3J3V0_9FLOR</name>
<evidence type="ECO:0000256" key="1">
    <source>
        <dbReference type="ARBA" id="ARBA00008045"/>
    </source>
</evidence>
<dbReference type="OrthoDB" id="4636at2759"/>
<dbReference type="Pfam" id="PF01920">
    <property type="entry name" value="Prefoldin_2"/>
    <property type="match status" value="1"/>
</dbReference>
<comment type="similarity">
    <text evidence="1">Belongs to the prefoldin subunit beta family.</text>
</comment>
<dbReference type="GO" id="GO:0006457">
    <property type="term" value="P:protein folding"/>
    <property type="evidence" value="ECO:0007669"/>
    <property type="project" value="InterPro"/>
</dbReference>